<evidence type="ECO:0000256" key="2">
    <source>
        <dbReference type="PROSITE-ProRule" id="PRU00023"/>
    </source>
</evidence>
<feature type="region of interest" description="Disordered" evidence="3">
    <location>
        <begin position="1"/>
        <end position="77"/>
    </location>
</feature>
<dbReference type="PROSITE" id="PS50088">
    <property type="entry name" value="ANK_REPEAT"/>
    <property type="match status" value="4"/>
</dbReference>
<dbReference type="Pfam" id="PF24883">
    <property type="entry name" value="NPHP3_N"/>
    <property type="match status" value="1"/>
</dbReference>
<dbReference type="EMBL" id="AMYD01000301">
    <property type="protein sequence ID" value="EQB58404.1"/>
    <property type="molecule type" value="Genomic_DNA"/>
</dbReference>
<feature type="repeat" description="ANK" evidence="2">
    <location>
        <begin position="911"/>
        <end position="943"/>
    </location>
</feature>
<dbReference type="InterPro" id="IPR002110">
    <property type="entry name" value="Ankyrin_rpt"/>
</dbReference>
<dbReference type="InterPro" id="IPR036770">
    <property type="entry name" value="Ankyrin_rpt-contain_sf"/>
</dbReference>
<dbReference type="SUPFAM" id="SSF48403">
    <property type="entry name" value="Ankyrin repeat"/>
    <property type="match status" value="2"/>
</dbReference>
<feature type="compositionally biased region" description="Polar residues" evidence="3">
    <location>
        <begin position="67"/>
        <end position="77"/>
    </location>
</feature>
<evidence type="ECO:0000259" key="4">
    <source>
        <dbReference type="Pfam" id="PF17100"/>
    </source>
</evidence>
<feature type="repeat" description="ANK" evidence="2">
    <location>
        <begin position="1118"/>
        <end position="1147"/>
    </location>
</feature>
<organism evidence="6 7">
    <name type="scientific">Colletotrichum gloeosporioides (strain Cg-14)</name>
    <name type="common">Anthracnose fungus</name>
    <name type="synonym">Glomerella cingulata</name>
    <dbReference type="NCBI Taxonomy" id="1237896"/>
    <lineage>
        <taxon>Eukaryota</taxon>
        <taxon>Fungi</taxon>
        <taxon>Dikarya</taxon>
        <taxon>Ascomycota</taxon>
        <taxon>Pezizomycotina</taxon>
        <taxon>Sordariomycetes</taxon>
        <taxon>Hypocreomycetidae</taxon>
        <taxon>Glomerellales</taxon>
        <taxon>Glomerellaceae</taxon>
        <taxon>Colletotrichum</taxon>
        <taxon>Colletotrichum gloeosporioides species complex</taxon>
    </lineage>
</organism>
<feature type="domain" description="Nephrocystin 3-like N-terminal" evidence="5">
    <location>
        <begin position="393"/>
        <end position="560"/>
    </location>
</feature>
<dbReference type="InterPro" id="IPR031359">
    <property type="entry name" value="NACHT_N"/>
</dbReference>
<dbReference type="InterPro" id="IPR056884">
    <property type="entry name" value="NPHP3-like_N"/>
</dbReference>
<sequence>MSFRKWRRKLGLRSSRDDQTSQGQGQAQQDQKKPSLRVAGPASGRISSNFPTGSPSPSTPRTPSLSDQPPQTNTKDGATQEAALTLKGIDEHIRELWDLAYETLRDEDERLIQDFEEKIKGDLGGSLSKTMGTRVAQRDWMNAVLTRKMEKVNKDSWKWKFGSSEVLLKDVVKPVLAVVSWANDFISKAVSASPSASLAWAGVSLLLPFFLNPSEQAASLAQGLEYISSLIVQSYLWEDLYERHFKSEASGYSQTAKAMYRITLEMLYRRVLKFQITSYCYYARHAAHRSVLDSVKWNEWEELLNKIKAQEKAFSDVLTGWRDIRYDKECSAAEQRHEQVMSCWQSIGTDLSAFAQAVKDTKQDKDRNALLQWLCAVDHSALYNTARDKHQTGTCGWLIEDSKKFRTWMKSPKSLLWLNGKPGSGKSILSSSVIKHLQNKCESDPGIALAYFYFNFGNLEQQSVAIMISSLVKQLCGSRPDTPQAIKNFEDYKTKGERPDTKTLEDALISSTHGFSDVFIVIDALDECSILRGEQGKLLASLTRIVAAMPDNVHLFCTSRPESDIRTGINRLLCPPSRSAISLLTDTTGLDGDISLYIDSVLGSDDCHSWPDELKANAKRLLIERADGMFQFIVCQFDAMRNLRSKRLISAALEDLPKGLDAMYDRLLLNLDPEFQAQILSSLKWLAFSNRILRLEELAEIFILHPERPVGFDEAERLFQPEEVLRYLSSLVTVHTGRDHMQWDSLESPTTYVQLAHFTIKEYLTSTRISEGPLALFSFTEDDAHLHISQCCLVYHLYETDTTFVEAGFPVGNYATSHWGWHLEMVPRHRWTSEIVRLAARALAVHSRSLRWILRIGMKGRARPLHSNVEARLDHFLRRPHCYTATLGFLNLTDLLLSTASDTYDYLTQEDLDLTLLEAVLVGSSEIVQLVLDKGAHVDVRNNKGESALQLAASRNHPEIVNLLLSCGADAHKSGCALTSTLSSLYTRLPLDIYCGDKTPLRSPEWMTLADYKGSLQLLIDNGADVNKQCTIHGTALSMAASKMGEHKTRYLVDFLLQRGADVNLSGGLFGYPLQAACSCKISKSAFNQCDGGFCDAVVMSLLEMSAEVNAHGGMFGNALQAASYAGDDEVVRVLLDRGADVDTTGGYYGTALQAACATQHWKIAAMLLDRGADVDVQGGVYGNALQAACEGEWERDSPSRKMTVQHLLEKGADVNAAGGKFGSALQAASSSKSDSGEAIASLLLSKGAEVNKRGGRYGTAVQAACARGGKYGTALQAACASEEHFNTKLVGLLIENGADVHVQGGKFGSAWHAAAAQIGSSVHSSLRMLLDHGVDVNDNRGRLHGTALQAAIELFRNPRWAISRVRFLIDHGANINAGGGPYGFPLQSAFMESCRKRSKLSPSKVPFYLLTNCPGIDVSMKGGKFGTALQAAAYNGYIDVIREMLGNGSYYDFDSNDNGAGQGAKAKLVNIRGGEYGSALDAAVCGGEEDVAEYLISYGADADARGGKYGSALNAAVVKGYWDLVEILLKAGAKPDCHDLMEPDEEWLKWVEREDGRGAVGRYRKFWEKQKPKSEEARSGEEKTV</sequence>
<dbReference type="Gene3D" id="1.25.40.20">
    <property type="entry name" value="Ankyrin repeat-containing domain"/>
    <property type="match status" value="4"/>
</dbReference>
<dbReference type="HOGENOM" id="CLU_000288_34_23_1"/>
<dbReference type="Gene3D" id="3.40.50.300">
    <property type="entry name" value="P-loop containing nucleotide triphosphate hydrolases"/>
    <property type="match status" value="1"/>
</dbReference>
<proteinExistence type="predicted"/>
<accession>T0L1Q7</accession>
<gene>
    <name evidence="6" type="ORF">CGLO_01352</name>
</gene>
<feature type="repeat" description="ANK" evidence="2">
    <location>
        <begin position="944"/>
        <end position="976"/>
    </location>
</feature>
<keyword evidence="1" id="KW-0677">Repeat</keyword>
<feature type="compositionally biased region" description="Low complexity" evidence="3">
    <location>
        <begin position="47"/>
        <end position="66"/>
    </location>
</feature>
<evidence type="ECO:0000256" key="1">
    <source>
        <dbReference type="ARBA" id="ARBA00022737"/>
    </source>
</evidence>
<dbReference type="OrthoDB" id="4772757at2759"/>
<name>T0L1Q7_COLGC</name>
<protein>
    <submittedName>
        <fullName evidence="6">Uncharacterized protein</fullName>
    </submittedName>
</protein>
<dbReference type="PANTHER" id="PTHR10039">
    <property type="entry name" value="AMELOGENIN"/>
    <property type="match status" value="1"/>
</dbReference>
<dbReference type="SMART" id="SM00248">
    <property type="entry name" value="ANK"/>
    <property type="match status" value="14"/>
</dbReference>
<reference evidence="7" key="1">
    <citation type="journal article" date="2013" name="Mol. Plant Microbe Interact.">
        <title>Global aspects of pacC regulation of pathogenicity genes in Colletotrichum gloeosporioides as revealed by transcriptome analysis.</title>
        <authorList>
            <person name="Alkan N."/>
            <person name="Meng X."/>
            <person name="Friedlander G."/>
            <person name="Reuveni E."/>
            <person name="Sukno S."/>
            <person name="Sherman A."/>
            <person name="Thon M."/>
            <person name="Fluhr R."/>
            <person name="Prusky D."/>
        </authorList>
    </citation>
    <scope>NUCLEOTIDE SEQUENCE [LARGE SCALE GENOMIC DNA]</scope>
    <source>
        <strain evidence="7">Cg-14</strain>
    </source>
</reference>
<evidence type="ECO:0000313" key="6">
    <source>
        <dbReference type="EMBL" id="EQB58404.1"/>
    </source>
</evidence>
<dbReference type="Pfam" id="PF12796">
    <property type="entry name" value="Ank_2"/>
    <property type="match status" value="3"/>
</dbReference>
<dbReference type="InterPro" id="IPR027417">
    <property type="entry name" value="P-loop_NTPase"/>
</dbReference>
<comment type="caution">
    <text evidence="6">The sequence shown here is derived from an EMBL/GenBank/DDBJ whole genome shotgun (WGS) entry which is preliminary data.</text>
</comment>
<dbReference type="SUPFAM" id="SSF52540">
    <property type="entry name" value="P-loop containing nucleoside triphosphate hydrolases"/>
    <property type="match status" value="1"/>
</dbReference>
<feature type="compositionally biased region" description="Basic residues" evidence="3">
    <location>
        <begin position="1"/>
        <end position="11"/>
    </location>
</feature>
<evidence type="ECO:0000259" key="5">
    <source>
        <dbReference type="Pfam" id="PF24883"/>
    </source>
</evidence>
<dbReference type="PROSITE" id="PS50297">
    <property type="entry name" value="ANK_REP_REGION"/>
    <property type="match status" value="2"/>
</dbReference>
<dbReference type="STRING" id="1237896.T0L1Q7"/>
<keyword evidence="2" id="KW-0040">ANK repeat</keyword>
<dbReference type="Proteomes" id="UP000015530">
    <property type="component" value="Unassembled WGS sequence"/>
</dbReference>
<evidence type="ECO:0000256" key="3">
    <source>
        <dbReference type="SAM" id="MobiDB-lite"/>
    </source>
</evidence>
<feature type="repeat" description="ANK" evidence="2">
    <location>
        <begin position="1476"/>
        <end position="1508"/>
    </location>
</feature>
<feature type="domain" description="NWD NACHT-NTPase N-terminal" evidence="4">
    <location>
        <begin position="95"/>
        <end position="315"/>
    </location>
</feature>
<feature type="compositionally biased region" description="Low complexity" evidence="3">
    <location>
        <begin position="20"/>
        <end position="29"/>
    </location>
</feature>
<dbReference type="PANTHER" id="PTHR10039:SF16">
    <property type="entry name" value="GPI INOSITOL-DEACYLASE"/>
    <property type="match status" value="1"/>
</dbReference>
<dbReference type="Pfam" id="PF17100">
    <property type="entry name" value="NACHT_N"/>
    <property type="match status" value="1"/>
</dbReference>
<dbReference type="OMA" id="YYKAYYK"/>
<evidence type="ECO:0000313" key="7">
    <source>
        <dbReference type="Proteomes" id="UP000015530"/>
    </source>
</evidence>